<evidence type="ECO:0000256" key="1">
    <source>
        <dbReference type="SAM" id="MobiDB-lite"/>
    </source>
</evidence>
<evidence type="ECO:0000313" key="3">
    <source>
        <dbReference type="Proteomes" id="UP000660265"/>
    </source>
</evidence>
<sequence>MGLITGLLTLPLAPVHGVVWVADQLYGAADRELNDPGVLRAQLAALNQEFEDGQLSAEEFEREEERLLDRLHDSGGAGHGRLADSSQVTEAQREPEDEEAETDDGHAEDEKD</sequence>
<organism evidence="2 3">
    <name type="scientific">Streptomyces camponoticapitis</name>
    <dbReference type="NCBI Taxonomy" id="1616125"/>
    <lineage>
        <taxon>Bacteria</taxon>
        <taxon>Bacillati</taxon>
        <taxon>Actinomycetota</taxon>
        <taxon>Actinomycetes</taxon>
        <taxon>Kitasatosporales</taxon>
        <taxon>Streptomycetaceae</taxon>
        <taxon>Streptomyces</taxon>
    </lineage>
</organism>
<protein>
    <recommendedName>
        <fullName evidence="4">Gas vesicle protein</fullName>
    </recommendedName>
</protein>
<dbReference type="Proteomes" id="UP000660265">
    <property type="component" value="Unassembled WGS sequence"/>
</dbReference>
<proteinExistence type="predicted"/>
<comment type="caution">
    <text evidence="2">The sequence shown here is derived from an EMBL/GenBank/DDBJ whole genome shotgun (WGS) entry which is preliminary data.</text>
</comment>
<gene>
    <name evidence="2" type="ORF">GCM10011583_62370</name>
</gene>
<feature type="compositionally biased region" description="Basic and acidic residues" evidence="1">
    <location>
        <begin position="63"/>
        <end position="73"/>
    </location>
</feature>
<dbReference type="Pfam" id="PF05120">
    <property type="entry name" value="GvpG"/>
    <property type="match status" value="1"/>
</dbReference>
<keyword evidence="3" id="KW-1185">Reference proteome</keyword>
<dbReference type="EMBL" id="BMMV01000026">
    <property type="protein sequence ID" value="GGK21864.1"/>
    <property type="molecule type" value="Genomic_DNA"/>
</dbReference>
<accession>A0ABQ2ERT9</accession>
<feature type="region of interest" description="Disordered" evidence="1">
    <location>
        <begin position="56"/>
        <end position="112"/>
    </location>
</feature>
<name>A0ABQ2ERT9_9ACTN</name>
<evidence type="ECO:0000313" key="2">
    <source>
        <dbReference type="EMBL" id="GGK21864.1"/>
    </source>
</evidence>
<dbReference type="InterPro" id="IPR007804">
    <property type="entry name" value="GvpG"/>
</dbReference>
<feature type="compositionally biased region" description="Basic and acidic residues" evidence="1">
    <location>
        <begin position="103"/>
        <end position="112"/>
    </location>
</feature>
<reference evidence="3" key="1">
    <citation type="journal article" date="2019" name="Int. J. Syst. Evol. Microbiol.">
        <title>The Global Catalogue of Microorganisms (GCM) 10K type strain sequencing project: providing services to taxonomists for standard genome sequencing and annotation.</title>
        <authorList>
            <consortium name="The Broad Institute Genomics Platform"/>
            <consortium name="The Broad Institute Genome Sequencing Center for Infectious Disease"/>
            <person name="Wu L."/>
            <person name="Ma J."/>
        </authorList>
    </citation>
    <scope>NUCLEOTIDE SEQUENCE [LARGE SCALE GENOMIC DNA]</scope>
    <source>
        <strain evidence="3">CGMCC 4.7275</strain>
    </source>
</reference>
<evidence type="ECO:0008006" key="4">
    <source>
        <dbReference type="Google" id="ProtNLM"/>
    </source>
</evidence>